<feature type="transmembrane region" description="Helical" evidence="14">
    <location>
        <begin position="141"/>
        <end position="163"/>
    </location>
</feature>
<feature type="transmembrane region" description="Helical" evidence="14">
    <location>
        <begin position="261"/>
        <end position="281"/>
    </location>
</feature>
<dbReference type="InterPro" id="IPR051562">
    <property type="entry name" value="Ascorbate-PTS_EIIC"/>
</dbReference>
<dbReference type="Pfam" id="PF03611">
    <property type="entry name" value="EIIC-GAT"/>
    <property type="match status" value="1"/>
</dbReference>
<keyword evidence="16" id="KW-1185">Reference proteome</keyword>
<sequence>MDFVKVIVFDLLSSAAILVGLMAFIGLVLQRQTTENIISGTLKTIVGFLVFGVGSGAAVVALTSFQDLFAAGFGLDGVLPLAEAVTALAQQKFGTTVSLVMVLGFVMNLVVARFTPLKYIFLTGQHNLYLAALLTVMMKALGLSNMVIVILGGIILGICAAVFPAICQPYMRKVTGDDELALGHYVTVGYALSGWIGSKVGKPEDSTENLNLPGWLSIFKDYVVGVSITIIVFFYVAAFAAGKTEVEALSSGVNWLVYPLFQGLSFAASLFVIITGVRLLLGEIVNAFVGISEKLIPNAKPALDCPIVFPFAPTATVIGFLSAYAGGLLCMFVFGAFNMAVIIPVAVPYFFIGATAGVFGNATGGWKGAVVGSFVVGVLIAVGPATIYPIMENIGLKGTAFPETDFNIVGILIYYIGKLLQFIF</sequence>
<evidence type="ECO:0000256" key="8">
    <source>
        <dbReference type="ARBA" id="ARBA00022989"/>
    </source>
</evidence>
<dbReference type="OrthoDB" id="9796178at2"/>
<evidence type="ECO:0000313" key="16">
    <source>
        <dbReference type="Proteomes" id="UP000233375"/>
    </source>
</evidence>
<dbReference type="PANTHER" id="PTHR33843">
    <property type="entry name" value="ASCORBATE-SPECIFIC PTS SYSTEM EIIC COMPONENT"/>
    <property type="match status" value="1"/>
</dbReference>
<dbReference type="PANTHER" id="PTHR33843:SF4">
    <property type="entry name" value="ASCORBATE-SPECIFIC PTS SYSTEM EIIC COMPONENT"/>
    <property type="match status" value="1"/>
</dbReference>
<evidence type="ECO:0000256" key="3">
    <source>
        <dbReference type="ARBA" id="ARBA00022448"/>
    </source>
</evidence>
<comment type="function">
    <text evidence="10">The phosphoenolpyruvate-dependent sugar phosphotransferase system (sugar PTS), a major carbohydrate active transport system, catalyzes the phosphorylation of incoming sugar substrates concomitantly with their translocation across the cell membrane. The enzyme II UlaABC PTS system is involved in ascorbate transport.</text>
</comment>
<comment type="subunit">
    <text evidence="2">Homodimer.</text>
</comment>
<dbReference type="NCBIfam" id="NF009553">
    <property type="entry name" value="PRK12997.1-5"/>
    <property type="match status" value="1"/>
</dbReference>
<organism evidence="15 16">
    <name type="scientific">Niallia nealsonii</name>
    <dbReference type="NCBI Taxonomy" id="115979"/>
    <lineage>
        <taxon>Bacteria</taxon>
        <taxon>Bacillati</taxon>
        <taxon>Bacillota</taxon>
        <taxon>Bacilli</taxon>
        <taxon>Bacillales</taxon>
        <taxon>Bacillaceae</taxon>
        <taxon>Niallia</taxon>
    </lineage>
</organism>
<dbReference type="EMBL" id="PISE01000011">
    <property type="protein sequence ID" value="PKG24749.1"/>
    <property type="molecule type" value="Genomic_DNA"/>
</dbReference>
<dbReference type="NCBIfam" id="NF006920">
    <property type="entry name" value="PRK09410.1-2"/>
    <property type="match status" value="1"/>
</dbReference>
<feature type="transmembrane region" description="Helical" evidence="14">
    <location>
        <begin position="371"/>
        <end position="391"/>
    </location>
</feature>
<dbReference type="AlphaFoldDB" id="A0A2N0Z5H5"/>
<feature type="transmembrane region" description="Helical" evidence="14">
    <location>
        <begin position="41"/>
        <end position="62"/>
    </location>
</feature>
<feature type="transmembrane region" description="Helical" evidence="14">
    <location>
        <begin position="96"/>
        <end position="121"/>
    </location>
</feature>
<feature type="transmembrane region" description="Helical" evidence="14">
    <location>
        <begin position="302"/>
        <end position="325"/>
    </location>
</feature>
<evidence type="ECO:0000256" key="10">
    <source>
        <dbReference type="ARBA" id="ARBA00037387"/>
    </source>
</evidence>
<name>A0A2N0Z5H5_9BACI</name>
<reference evidence="15 16" key="1">
    <citation type="journal article" date="2003" name="Int. J. Syst. Evol. Microbiol.">
        <title>Bacillus nealsonii sp. nov., isolated from a spacecraft-assembly facility, whose spores are gamma-radiation resistant.</title>
        <authorList>
            <person name="Venkateswaran K."/>
            <person name="Kempf M."/>
            <person name="Chen F."/>
            <person name="Satomi M."/>
            <person name="Nicholson W."/>
            <person name="Kern R."/>
        </authorList>
    </citation>
    <scope>NUCLEOTIDE SEQUENCE [LARGE SCALE GENOMIC DNA]</scope>
    <source>
        <strain evidence="15 16">FO-92</strain>
    </source>
</reference>
<evidence type="ECO:0000256" key="5">
    <source>
        <dbReference type="ARBA" id="ARBA00022597"/>
    </source>
</evidence>
<evidence type="ECO:0000313" key="15">
    <source>
        <dbReference type="EMBL" id="PKG24749.1"/>
    </source>
</evidence>
<comment type="subcellular location">
    <subcellularLocation>
        <location evidence="1">Cell membrane</location>
        <topology evidence="1">Multi-pass membrane protein</topology>
    </subcellularLocation>
</comment>
<comment type="caution">
    <text evidence="15">The sequence shown here is derived from an EMBL/GenBank/DDBJ whole genome shotgun (WGS) entry which is preliminary data.</text>
</comment>
<evidence type="ECO:0000256" key="9">
    <source>
        <dbReference type="ARBA" id="ARBA00023136"/>
    </source>
</evidence>
<evidence type="ECO:0000256" key="4">
    <source>
        <dbReference type="ARBA" id="ARBA00022475"/>
    </source>
</evidence>
<proteinExistence type="inferred from homology"/>
<evidence type="ECO:0000256" key="2">
    <source>
        <dbReference type="ARBA" id="ARBA00011738"/>
    </source>
</evidence>
<evidence type="ECO:0000256" key="7">
    <source>
        <dbReference type="ARBA" id="ARBA00022692"/>
    </source>
</evidence>
<dbReference type="GO" id="GO:0009401">
    <property type="term" value="P:phosphoenolpyruvate-dependent sugar phosphotransferase system"/>
    <property type="evidence" value="ECO:0007669"/>
    <property type="project" value="UniProtKB-KW"/>
</dbReference>
<keyword evidence="6" id="KW-0598">Phosphotransferase system</keyword>
<evidence type="ECO:0000256" key="1">
    <source>
        <dbReference type="ARBA" id="ARBA00004651"/>
    </source>
</evidence>
<feature type="transmembrane region" description="Helical" evidence="14">
    <location>
        <begin position="6"/>
        <end position="29"/>
    </location>
</feature>
<comment type="similarity">
    <text evidence="11">Belongs to the UlaA family.</text>
</comment>
<dbReference type="RefSeq" id="WP_101176226.1">
    <property type="nucleotide sequence ID" value="NZ_PISE01000011.1"/>
</dbReference>
<keyword evidence="9 14" id="KW-0472">Membrane</keyword>
<dbReference type="Proteomes" id="UP000233375">
    <property type="component" value="Unassembled WGS sequence"/>
</dbReference>
<dbReference type="InterPro" id="IPR004703">
    <property type="entry name" value="PTS_sugar-sp_permease"/>
</dbReference>
<feature type="transmembrane region" description="Helical" evidence="14">
    <location>
        <begin position="222"/>
        <end position="241"/>
    </location>
</feature>
<keyword evidence="4" id="KW-1003">Cell membrane</keyword>
<keyword evidence="8 14" id="KW-1133">Transmembrane helix</keyword>
<evidence type="ECO:0000256" key="6">
    <source>
        <dbReference type="ARBA" id="ARBA00022683"/>
    </source>
</evidence>
<keyword evidence="5" id="KW-0762">Sugar transport</keyword>
<dbReference type="GO" id="GO:0005886">
    <property type="term" value="C:plasma membrane"/>
    <property type="evidence" value="ECO:0007669"/>
    <property type="project" value="UniProtKB-SubCell"/>
</dbReference>
<evidence type="ECO:0000256" key="11">
    <source>
        <dbReference type="ARBA" id="ARBA00038218"/>
    </source>
</evidence>
<feature type="transmembrane region" description="Helical" evidence="14">
    <location>
        <begin position="406"/>
        <end position="423"/>
    </location>
</feature>
<protein>
    <recommendedName>
        <fullName evidence="12">Ascorbate-specific PTS system EIIC component</fullName>
    </recommendedName>
    <alternativeName>
        <fullName evidence="13">Ascorbate-specific permease IIC component UlaA</fullName>
    </alternativeName>
</protein>
<accession>A0A2N0Z5H5</accession>
<evidence type="ECO:0000256" key="14">
    <source>
        <dbReference type="SAM" id="Phobius"/>
    </source>
</evidence>
<gene>
    <name evidence="15" type="ORF">CWS01_05735</name>
</gene>
<feature type="transmembrane region" description="Helical" evidence="14">
    <location>
        <begin position="68"/>
        <end position="89"/>
    </location>
</feature>
<feature type="transmembrane region" description="Helical" evidence="14">
    <location>
        <begin position="331"/>
        <end position="359"/>
    </location>
</feature>
<evidence type="ECO:0000256" key="12">
    <source>
        <dbReference type="ARBA" id="ARBA00039702"/>
    </source>
</evidence>
<keyword evidence="7 14" id="KW-0812">Transmembrane</keyword>
<evidence type="ECO:0000256" key="13">
    <source>
        <dbReference type="ARBA" id="ARBA00042859"/>
    </source>
</evidence>
<keyword evidence="3" id="KW-0813">Transport</keyword>